<feature type="compositionally biased region" description="Polar residues" evidence="1">
    <location>
        <begin position="1"/>
        <end position="14"/>
    </location>
</feature>
<feature type="compositionally biased region" description="Low complexity" evidence="1">
    <location>
        <begin position="97"/>
        <end position="127"/>
    </location>
</feature>
<dbReference type="Proteomes" id="UP000824782">
    <property type="component" value="Unassembled WGS sequence"/>
</dbReference>
<feature type="compositionally biased region" description="Polar residues" evidence="1">
    <location>
        <begin position="42"/>
        <end position="66"/>
    </location>
</feature>
<organism evidence="2 3">
    <name type="scientific">Engystomops pustulosus</name>
    <name type="common">Tungara frog</name>
    <name type="synonym">Physalaemus pustulosus</name>
    <dbReference type="NCBI Taxonomy" id="76066"/>
    <lineage>
        <taxon>Eukaryota</taxon>
        <taxon>Metazoa</taxon>
        <taxon>Chordata</taxon>
        <taxon>Craniata</taxon>
        <taxon>Vertebrata</taxon>
        <taxon>Euteleostomi</taxon>
        <taxon>Amphibia</taxon>
        <taxon>Batrachia</taxon>
        <taxon>Anura</taxon>
        <taxon>Neobatrachia</taxon>
        <taxon>Hyloidea</taxon>
        <taxon>Leptodactylidae</taxon>
        <taxon>Leiuperinae</taxon>
        <taxon>Engystomops</taxon>
    </lineage>
</organism>
<feature type="compositionally biased region" description="Low complexity" evidence="1">
    <location>
        <begin position="67"/>
        <end position="77"/>
    </location>
</feature>
<evidence type="ECO:0000313" key="3">
    <source>
        <dbReference type="Proteomes" id="UP000824782"/>
    </source>
</evidence>
<proteinExistence type="predicted"/>
<dbReference type="EMBL" id="WNYA01076091">
    <property type="protein sequence ID" value="KAG8535175.1"/>
    <property type="molecule type" value="Genomic_DNA"/>
</dbReference>
<sequence length="127" mass="13105">MVSSSTLTSDGNHSSSEEKPDPLYAEDDGHPIEAGIRPETSPLESATTSDTSKRQSSIATMMENNLQPQVVTSTPSTTGGGRKTAVSRSVRKPHQDSPGVSNSPSSSPVPSLSSLVTSQVTSHVVGG</sequence>
<feature type="compositionally biased region" description="Basic and acidic residues" evidence="1">
    <location>
        <begin position="15"/>
        <end position="31"/>
    </location>
</feature>
<feature type="region of interest" description="Disordered" evidence="1">
    <location>
        <begin position="1"/>
        <end position="127"/>
    </location>
</feature>
<keyword evidence="3" id="KW-1185">Reference proteome</keyword>
<reference evidence="2" key="1">
    <citation type="thesis" date="2020" institute="ProQuest LLC" country="789 East Eisenhower Parkway, Ann Arbor, MI, USA">
        <title>Comparative Genomics and Chromosome Evolution.</title>
        <authorList>
            <person name="Mudd A.B."/>
        </authorList>
    </citation>
    <scope>NUCLEOTIDE SEQUENCE</scope>
    <source>
        <strain evidence="2">237g6f4</strain>
        <tissue evidence="2">Blood</tissue>
    </source>
</reference>
<accession>A0AAV6YJP0</accession>
<protein>
    <submittedName>
        <fullName evidence="2">Uncharacterized protein</fullName>
    </submittedName>
</protein>
<gene>
    <name evidence="2" type="ORF">GDO81_029262</name>
</gene>
<comment type="caution">
    <text evidence="2">The sequence shown here is derived from an EMBL/GenBank/DDBJ whole genome shotgun (WGS) entry which is preliminary data.</text>
</comment>
<name>A0AAV6YJP0_ENGPU</name>
<evidence type="ECO:0000256" key="1">
    <source>
        <dbReference type="SAM" id="MobiDB-lite"/>
    </source>
</evidence>
<dbReference type="AlphaFoldDB" id="A0AAV6YJP0"/>
<evidence type="ECO:0000313" key="2">
    <source>
        <dbReference type="EMBL" id="KAG8535175.1"/>
    </source>
</evidence>